<reference evidence="6" key="1">
    <citation type="submission" date="2013-08" db="EMBL/GenBank/DDBJ databases">
        <authorList>
            <person name="Mendez C."/>
            <person name="Richter M."/>
            <person name="Ferrer M."/>
            <person name="Sanchez J."/>
        </authorList>
    </citation>
    <scope>NUCLEOTIDE SEQUENCE</scope>
</reference>
<keyword evidence="6" id="KW-0489">Methyltransferase</keyword>
<evidence type="ECO:0000259" key="5">
    <source>
        <dbReference type="Pfam" id="PF01951"/>
    </source>
</evidence>
<dbReference type="Pfam" id="PF01951">
    <property type="entry name" value="Archease"/>
    <property type="match status" value="1"/>
</dbReference>
<evidence type="ECO:0000256" key="3">
    <source>
        <dbReference type="ARBA" id="ARBA00022723"/>
    </source>
</evidence>
<feature type="non-terminal residue" evidence="6">
    <location>
        <position position="1"/>
    </location>
</feature>
<dbReference type="GO" id="GO:0008033">
    <property type="term" value="P:tRNA processing"/>
    <property type="evidence" value="ECO:0007669"/>
    <property type="project" value="UniProtKB-KW"/>
</dbReference>
<dbReference type="Gene3D" id="3.55.10.10">
    <property type="entry name" value="Archease domain"/>
    <property type="match status" value="1"/>
</dbReference>
<dbReference type="PANTHER" id="PTHR12682">
    <property type="entry name" value="ARCHEASE"/>
    <property type="match status" value="1"/>
</dbReference>
<keyword evidence="4" id="KW-0106">Calcium</keyword>
<keyword evidence="3" id="KW-0479">Metal-binding</keyword>
<sequence>PTTADVGIWARGPSAEALLEGLGLGLYALLTDRRTVRDREERRVAIEASDLPGLVVGFLTELVIRQQVEGFLARRIRLTYRSGPPPSVDARLFGETFDPERHPAKVEVKAITFHRLEFDPARGRARVIVDI</sequence>
<dbReference type="InterPro" id="IPR036820">
    <property type="entry name" value="Archease_dom_sf"/>
</dbReference>
<reference evidence="6" key="2">
    <citation type="journal article" date="2014" name="ISME J.">
        <title>Microbial stratification in low pH oxic and suboxic macroscopic growths along an acid mine drainage.</title>
        <authorList>
            <person name="Mendez-Garcia C."/>
            <person name="Mesa V."/>
            <person name="Sprenger R.R."/>
            <person name="Richter M."/>
            <person name="Diez M.S."/>
            <person name="Solano J."/>
            <person name="Bargiela R."/>
            <person name="Golyshina O.V."/>
            <person name="Manteca A."/>
            <person name="Ramos J.L."/>
            <person name="Gallego J.R."/>
            <person name="Llorente I."/>
            <person name="Martins Dos Santos V.A."/>
            <person name="Jensen O.N."/>
            <person name="Pelaez A.I."/>
            <person name="Sanchez J."/>
            <person name="Ferrer M."/>
        </authorList>
    </citation>
    <scope>NUCLEOTIDE SEQUENCE</scope>
</reference>
<organism evidence="6">
    <name type="scientific">mine drainage metagenome</name>
    <dbReference type="NCBI Taxonomy" id="410659"/>
    <lineage>
        <taxon>unclassified sequences</taxon>
        <taxon>metagenomes</taxon>
        <taxon>ecological metagenomes</taxon>
    </lineage>
</organism>
<dbReference type="InterPro" id="IPR023572">
    <property type="entry name" value="Archease_dom"/>
</dbReference>
<dbReference type="GO" id="GO:0032259">
    <property type="term" value="P:methylation"/>
    <property type="evidence" value="ECO:0007669"/>
    <property type="project" value="UniProtKB-KW"/>
</dbReference>
<dbReference type="EMBL" id="AUZZ01007912">
    <property type="protein sequence ID" value="EQD40580.1"/>
    <property type="molecule type" value="Genomic_DNA"/>
</dbReference>
<dbReference type="GO" id="GO:0046872">
    <property type="term" value="F:metal ion binding"/>
    <property type="evidence" value="ECO:0007669"/>
    <property type="project" value="UniProtKB-KW"/>
</dbReference>
<proteinExistence type="inferred from homology"/>
<evidence type="ECO:0000256" key="2">
    <source>
        <dbReference type="ARBA" id="ARBA00022694"/>
    </source>
</evidence>
<gene>
    <name evidence="6" type="ORF">B2A_10983</name>
</gene>
<keyword evidence="2" id="KW-0819">tRNA processing</keyword>
<dbReference type="InterPro" id="IPR002804">
    <property type="entry name" value="Archease"/>
</dbReference>
<comment type="caution">
    <text evidence="6">The sequence shown here is derived from an EMBL/GenBank/DDBJ whole genome shotgun (WGS) entry which is preliminary data.</text>
</comment>
<dbReference type="PANTHER" id="PTHR12682:SF11">
    <property type="entry name" value="PROTEIN ARCHEASE"/>
    <property type="match status" value="1"/>
</dbReference>
<dbReference type="SUPFAM" id="SSF69819">
    <property type="entry name" value="MTH1598-like"/>
    <property type="match status" value="1"/>
</dbReference>
<dbReference type="AlphaFoldDB" id="T1AFA0"/>
<evidence type="ECO:0000256" key="1">
    <source>
        <dbReference type="ARBA" id="ARBA00007963"/>
    </source>
</evidence>
<evidence type="ECO:0000256" key="4">
    <source>
        <dbReference type="ARBA" id="ARBA00022837"/>
    </source>
</evidence>
<keyword evidence="6" id="KW-0808">Transferase</keyword>
<comment type="similarity">
    <text evidence="1">Belongs to the archease family.</text>
</comment>
<feature type="domain" description="Archease" evidence="5">
    <location>
        <begin position="2"/>
        <end position="131"/>
    </location>
</feature>
<dbReference type="GO" id="GO:0008168">
    <property type="term" value="F:methyltransferase activity"/>
    <property type="evidence" value="ECO:0007669"/>
    <property type="project" value="UniProtKB-KW"/>
</dbReference>
<accession>T1AFA0</accession>
<evidence type="ECO:0000313" key="6">
    <source>
        <dbReference type="EMBL" id="EQD40580.1"/>
    </source>
</evidence>
<name>T1AFA0_9ZZZZ</name>
<protein>
    <submittedName>
        <fullName evidence="6">Archease, tRNA m5C methyltransferase chaperone</fullName>
    </submittedName>
</protein>